<protein>
    <submittedName>
        <fullName evidence="4">Simple sugar ABC transporter ATP-binding protein,P59-like protein</fullName>
    </submittedName>
</protein>
<name>A0A059Y2L8_MYCBV</name>
<keyword evidence="2 4" id="KW-0067">ATP-binding</keyword>
<dbReference type="PROSITE" id="PS50893">
    <property type="entry name" value="ABC_TRANSPORTER_2"/>
    <property type="match status" value="2"/>
</dbReference>
<dbReference type="GO" id="GO:0016887">
    <property type="term" value="F:ATP hydrolysis activity"/>
    <property type="evidence" value="ECO:0007669"/>
    <property type="project" value="InterPro"/>
</dbReference>
<dbReference type="PANTHER" id="PTHR43790">
    <property type="entry name" value="CARBOHYDRATE TRANSPORT ATP-BINDING PROTEIN MG119-RELATED"/>
    <property type="match status" value="1"/>
</dbReference>
<dbReference type="HOGENOM" id="CLU_000604_92_0_14"/>
<evidence type="ECO:0000256" key="1">
    <source>
        <dbReference type="ARBA" id="ARBA00022741"/>
    </source>
</evidence>
<organism evidence="4 5">
    <name type="scientific">Mycoplasmopsis bovis CQ-W70</name>
    <dbReference type="NCBI Taxonomy" id="1316930"/>
    <lineage>
        <taxon>Bacteria</taxon>
        <taxon>Bacillati</taxon>
        <taxon>Mycoplasmatota</taxon>
        <taxon>Mycoplasmoidales</taxon>
        <taxon>Metamycoplasmataceae</taxon>
        <taxon>Mycoplasmopsis</taxon>
    </lineage>
</organism>
<dbReference type="Proteomes" id="UP000027182">
    <property type="component" value="Chromosome"/>
</dbReference>
<dbReference type="Gene3D" id="3.40.50.300">
    <property type="entry name" value="P-loop containing nucleotide triphosphate hydrolases"/>
    <property type="match status" value="2"/>
</dbReference>
<dbReference type="SMR" id="A0A059Y2L8"/>
<feature type="domain" description="ABC transporter" evidence="3">
    <location>
        <begin position="264"/>
        <end position="523"/>
    </location>
</feature>
<dbReference type="InterPro" id="IPR050107">
    <property type="entry name" value="ABC_carbohydrate_import_ATPase"/>
</dbReference>
<dbReference type="EMBL" id="CP005933">
    <property type="protein sequence ID" value="AIA33610.1"/>
    <property type="molecule type" value="Genomic_DNA"/>
</dbReference>
<dbReference type="PROSITE" id="PS00211">
    <property type="entry name" value="ABC_TRANSPORTER_1"/>
    <property type="match status" value="1"/>
</dbReference>
<dbReference type="SMART" id="SM00382">
    <property type="entry name" value="AAA"/>
    <property type="match status" value="1"/>
</dbReference>
<keyword evidence="1" id="KW-0547">Nucleotide-binding</keyword>
<dbReference type="GO" id="GO:0005524">
    <property type="term" value="F:ATP binding"/>
    <property type="evidence" value="ECO:0007669"/>
    <property type="project" value="UniProtKB-KW"/>
</dbReference>
<dbReference type="InterPro" id="IPR017871">
    <property type="entry name" value="ABC_transporter-like_CS"/>
</dbReference>
<evidence type="ECO:0000259" key="3">
    <source>
        <dbReference type="PROSITE" id="PS50893"/>
    </source>
</evidence>
<dbReference type="AlphaFoldDB" id="A0A059Y2L8"/>
<dbReference type="PANTHER" id="PTHR43790:SF4">
    <property type="entry name" value="GUANOSINE IMPORT ATP-BINDING PROTEIN NUPO"/>
    <property type="match status" value="1"/>
</dbReference>
<dbReference type="PATRIC" id="fig|1316930.3.peg.18"/>
<evidence type="ECO:0000313" key="5">
    <source>
        <dbReference type="Proteomes" id="UP000027182"/>
    </source>
</evidence>
<dbReference type="RefSeq" id="WP_013456518.1">
    <property type="nucleotide sequence ID" value="NZ_CP005933.1"/>
</dbReference>
<sequence length="534" mass="59309">MEHNYAVEFEHVTKDFVGIRANDDVTFKVKKGTIHALIGENGAGKSTLTSILFGLYEPTEGSVKINGKSVIVKNPNQANEIGIGMVHQHFKLVAAYTNLQNVIMGSEFTYQHSLGTLDLKLAKAKIKSIQELYDLHFSLNQKTSKATVATQQKVEIMKMLYRDAEILIFDEPTAVLTDQEIQGLLKTMQVFKENGKTIIFISHKLNEVKQVADEATVLRKGKVIGTYDVSKTSIPQLAEAMVGQKVVETKNTAFFEGYDKSEFISFNNVSTKKSRDSVSLKNVSFKVRPGEILAIAGVEGNGQETLEYVLAGLLKPIHGEIKVKNFDYDPNNPKSVQEFNITHWSVDKKNRFAKINIVPGDRHKHGLVLDFSIRDNSILRLINDKYYAPLGFIKANKKEELFQSIVTNFDVRGTNHGNSLARSLSGGNQQKAIVGREMTTEHNLLVIVQPTRGLDVGAIDLIHKKILLEKQAGKAILLISYELDEILALADTIAVINDGRILDLKPASQFSRTEIGLLMAASNKDEELKGEGDE</sequence>
<gene>
    <name evidence="4" type="ORF">K668_00090</name>
</gene>
<proteinExistence type="predicted"/>
<dbReference type="CDD" id="cd03215">
    <property type="entry name" value="ABC_Carb_Monos_II"/>
    <property type="match status" value="1"/>
</dbReference>
<reference evidence="4 5" key="1">
    <citation type="submission" date="2013-04" db="EMBL/GenBank/DDBJ databases">
        <authorList>
            <person name="Lin L."/>
            <person name="Zeng Z."/>
            <person name="Xie J."/>
            <person name="Luo L."/>
            <person name="Yang Z."/>
            <person name="Liang W."/>
            <person name="Lin H."/>
            <person name="Dong C."/>
            <person name="Sun Y."/>
        </authorList>
    </citation>
    <scope>NUCLEOTIDE SEQUENCE [LARGE SCALE GENOMIC DNA]</scope>
    <source>
        <strain evidence="4 5">CQ-W70</strain>
    </source>
</reference>
<dbReference type="CDD" id="cd03216">
    <property type="entry name" value="ABC_Carb_Monos_I"/>
    <property type="match status" value="1"/>
</dbReference>
<dbReference type="KEGG" id="mbq:K668_00090"/>
<dbReference type="SUPFAM" id="SSF52540">
    <property type="entry name" value="P-loop containing nucleoside triphosphate hydrolases"/>
    <property type="match status" value="2"/>
</dbReference>
<accession>A0A059Y2L8</accession>
<dbReference type="GeneID" id="31507380"/>
<dbReference type="InterPro" id="IPR027417">
    <property type="entry name" value="P-loop_NTPase"/>
</dbReference>
<evidence type="ECO:0000313" key="4">
    <source>
        <dbReference type="EMBL" id="AIA33610.1"/>
    </source>
</evidence>
<dbReference type="Pfam" id="PF00005">
    <property type="entry name" value="ABC_tran"/>
    <property type="match status" value="2"/>
</dbReference>
<evidence type="ECO:0000256" key="2">
    <source>
        <dbReference type="ARBA" id="ARBA00022840"/>
    </source>
</evidence>
<feature type="domain" description="ABC transporter" evidence="3">
    <location>
        <begin position="7"/>
        <end position="245"/>
    </location>
</feature>
<dbReference type="InterPro" id="IPR003593">
    <property type="entry name" value="AAA+_ATPase"/>
</dbReference>
<dbReference type="InterPro" id="IPR003439">
    <property type="entry name" value="ABC_transporter-like_ATP-bd"/>
</dbReference>